<dbReference type="PATRIC" id="fig|1631356.3.peg.2634"/>
<evidence type="ECO:0000259" key="1">
    <source>
        <dbReference type="PROSITE" id="PS51819"/>
    </source>
</evidence>
<dbReference type="InterPro" id="IPR004360">
    <property type="entry name" value="Glyas_Fos-R_dOase_dom"/>
</dbReference>
<dbReference type="Pfam" id="PF00903">
    <property type="entry name" value="Glyoxalase"/>
    <property type="match status" value="1"/>
</dbReference>
<dbReference type="PANTHER" id="PTHR36437:SF2">
    <property type="entry name" value="GLYOXALASE_BLEOMYCIN RESISTANCE PROTEIN_DIOXYGENASE"/>
    <property type="match status" value="1"/>
</dbReference>
<dbReference type="Gene3D" id="3.10.180.10">
    <property type="entry name" value="2,3-Dihydroxybiphenyl 1,2-Dioxygenase, domain 1"/>
    <property type="match status" value="1"/>
</dbReference>
<dbReference type="RefSeq" id="WP_050670323.1">
    <property type="nucleotide sequence ID" value="NZ_LAIR01000002.1"/>
</dbReference>
<dbReference type="EMBL" id="LAIR01000002">
    <property type="protein sequence ID" value="KNX37924.1"/>
    <property type="molecule type" value="Genomic_DNA"/>
</dbReference>
<proteinExistence type="predicted"/>
<dbReference type="SUPFAM" id="SSF54593">
    <property type="entry name" value="Glyoxalase/Bleomycin resistance protein/Dihydroxybiphenyl dioxygenase"/>
    <property type="match status" value="1"/>
</dbReference>
<dbReference type="Proteomes" id="UP000037397">
    <property type="component" value="Unassembled WGS sequence"/>
</dbReference>
<evidence type="ECO:0000313" key="2">
    <source>
        <dbReference type="EMBL" id="KNX37924.1"/>
    </source>
</evidence>
<dbReference type="OrthoDB" id="197463at2"/>
<feature type="domain" description="VOC" evidence="1">
    <location>
        <begin position="4"/>
        <end position="134"/>
    </location>
</feature>
<keyword evidence="3" id="KW-1185">Reference proteome</keyword>
<organism evidence="2 3">
    <name type="scientific">Luteipulveratus halotolerans</name>
    <dbReference type="NCBI Taxonomy" id="1631356"/>
    <lineage>
        <taxon>Bacteria</taxon>
        <taxon>Bacillati</taxon>
        <taxon>Actinomycetota</taxon>
        <taxon>Actinomycetes</taxon>
        <taxon>Micrococcales</taxon>
        <taxon>Dermacoccaceae</taxon>
        <taxon>Luteipulveratus</taxon>
    </lineage>
</organism>
<accession>A0A0L6CJL2</accession>
<protein>
    <submittedName>
        <fullName evidence="2">Glyoxalase</fullName>
    </submittedName>
</protein>
<sequence length="137" mass="15204">MKLGRNNLSQIFVLDQDEAKAFYVDVLGLEVSADMDFGPMRWLSVRVPGDSHEIFLEKPGPPGWDDATAEQIREMVTKGASGGWLAFTTDDVHATFAELKDKGVEITQEPMEQPYGTDFGIRDPFGNNIRIGQLNEG</sequence>
<dbReference type="InterPro" id="IPR029068">
    <property type="entry name" value="Glyas_Bleomycin-R_OHBP_Dase"/>
</dbReference>
<name>A0A0L6CJL2_9MICO</name>
<dbReference type="AlphaFoldDB" id="A0A0L6CJL2"/>
<dbReference type="PANTHER" id="PTHR36437">
    <property type="entry name" value="GLYOXALASE/BLEOMYCIN RESISTANCE PROTEIN/DIOXYGENASE"/>
    <property type="match status" value="1"/>
</dbReference>
<evidence type="ECO:0000313" key="3">
    <source>
        <dbReference type="Proteomes" id="UP000037397"/>
    </source>
</evidence>
<gene>
    <name evidence="2" type="ORF">VV01_13405</name>
</gene>
<dbReference type="PROSITE" id="PS51819">
    <property type="entry name" value="VOC"/>
    <property type="match status" value="1"/>
</dbReference>
<dbReference type="InterPro" id="IPR037523">
    <property type="entry name" value="VOC_core"/>
</dbReference>
<dbReference type="STRING" id="1631356.VV01_13405"/>
<reference evidence="3" key="1">
    <citation type="submission" date="2015-03" db="EMBL/GenBank/DDBJ databases">
        <title>Luteipulveratus halotolerans sp. nov., a novel actinobacterium (Dermacoccaceae) from Sarawak, Malaysia.</title>
        <authorList>
            <person name="Juboi H."/>
            <person name="Basik A."/>
            <person name="Shamsul S.S."/>
            <person name="Arnold P."/>
            <person name="Schmitt E.K."/>
            <person name="Sanglier J.-J."/>
            <person name="Yeo T."/>
        </authorList>
    </citation>
    <scope>NUCLEOTIDE SEQUENCE [LARGE SCALE GENOMIC DNA]</scope>
    <source>
        <strain evidence="3">C296001</strain>
    </source>
</reference>
<comment type="caution">
    <text evidence="2">The sequence shown here is derived from an EMBL/GenBank/DDBJ whole genome shotgun (WGS) entry which is preliminary data.</text>
</comment>